<accession>A0A516KV41</accession>
<dbReference type="EMBL" id="MN062720">
    <property type="protein sequence ID" value="QDP45545.1"/>
    <property type="molecule type" value="Genomic_DNA"/>
</dbReference>
<organism evidence="1 2">
    <name type="scientific">Microbacterium phage FuzzBuster</name>
    <dbReference type="NCBI Taxonomy" id="2590935"/>
    <lineage>
        <taxon>Viruses</taxon>
        <taxon>Duplodnaviria</taxon>
        <taxon>Heunggongvirae</taxon>
        <taxon>Uroviricota</taxon>
        <taxon>Caudoviricetes</taxon>
        <taxon>Hodgkinviridae</taxon>
        <taxon>Fuzzbustervirus</taxon>
        <taxon>Fuzzbustervirus fuzzbuster</taxon>
    </lineage>
</organism>
<proteinExistence type="predicted"/>
<name>A0A516KV41_9CAUD</name>
<dbReference type="Proteomes" id="UP000315280">
    <property type="component" value="Segment"/>
</dbReference>
<evidence type="ECO:0000313" key="1">
    <source>
        <dbReference type="EMBL" id="QDP45545.1"/>
    </source>
</evidence>
<reference evidence="1 2" key="1">
    <citation type="submission" date="2019-06" db="EMBL/GenBank/DDBJ databases">
        <authorList>
            <person name="Austin C.R."/>
            <person name="Baumgardner C.A."/>
            <person name="Baysinger H.J."/>
            <person name="David A.M."/>
            <person name="Folse N.B."/>
            <person name="Gammon C.A."/>
            <person name="Garcia V.M."/>
            <person name="Gobble C.S."/>
            <person name="Herold B.N."/>
            <person name="Huamancondor M.S."/>
            <person name="Matheson G.R."/>
            <person name="Mondragon I."/>
            <person name="Nemes S.A."/>
            <person name="Neri L.M."/>
            <person name="Renaud V.D."/>
            <person name="Rigsbee E.A."/>
            <person name="Rockette B.M."/>
            <person name="Santiago M.R."/>
            <person name="Savage M.D."/>
            <person name="Simpson J.M."/>
            <person name="Slentz J.N."/>
            <person name="Spencer B.G."/>
            <person name="White D.J."/>
            <person name="Yarboro C.B."/>
            <person name="Anderson E.L."/>
            <person name="Wallen J.R."/>
            <person name="Gainey M.D."/>
            <person name="Garlena R.A."/>
            <person name="Russell D.A."/>
            <person name="Pope W.H."/>
            <person name="Jacobs-Sera D."/>
            <person name="Hatfull G.F."/>
        </authorList>
    </citation>
    <scope>NUCLEOTIDE SEQUENCE [LARGE SCALE GENOMIC DNA]</scope>
</reference>
<gene>
    <name evidence="1" type="primary">61</name>
    <name evidence="1" type="ORF">SEA_FUZZBUSTER_61</name>
</gene>
<keyword evidence="2" id="KW-1185">Reference proteome</keyword>
<sequence>MMAGWVTFTGSDGMVYRFRASSVSAVIETPSGGAVVYGFGFGAEVTESATEVLDALQVALAA</sequence>
<protein>
    <submittedName>
        <fullName evidence="1">Uncharacterized protein</fullName>
    </submittedName>
</protein>
<evidence type="ECO:0000313" key="2">
    <source>
        <dbReference type="Proteomes" id="UP000315280"/>
    </source>
</evidence>